<organism evidence="1 2">
    <name type="scientific">Candidatus Odyssella acanthamoebae</name>
    <dbReference type="NCBI Taxonomy" id="91604"/>
    <lineage>
        <taxon>Bacteria</taxon>
        <taxon>Pseudomonadati</taxon>
        <taxon>Pseudomonadota</taxon>
        <taxon>Alphaproteobacteria</taxon>
        <taxon>Holosporales</taxon>
        <taxon>Candidatus Paracaedibacteraceae</taxon>
        <taxon>Candidatus Odyssella</taxon>
    </lineage>
</organism>
<evidence type="ECO:0000313" key="1">
    <source>
        <dbReference type="EMBL" id="AIK96405.1"/>
    </source>
</evidence>
<dbReference type="HOGENOM" id="CLU_1802580_0_0_5"/>
<reference evidence="1 2" key="1">
    <citation type="submission" date="2014-07" db="EMBL/GenBank/DDBJ databases">
        <title>Comparative genomic insights into amoeba endosymbionts belonging to the families of Holosporaceae and Candidatus Midichloriaceae within Rickettsiales.</title>
        <authorList>
            <person name="Wang Z."/>
            <person name="Wu M."/>
        </authorList>
    </citation>
    <scope>NUCLEOTIDE SEQUENCE [LARGE SCALE GENOMIC DNA]</scope>
    <source>
        <strain evidence="1">PRA3</strain>
    </source>
</reference>
<evidence type="ECO:0000313" key="2">
    <source>
        <dbReference type="Proteomes" id="UP000028926"/>
    </source>
</evidence>
<dbReference type="EMBL" id="CP008941">
    <property type="protein sequence ID" value="AIK96405.1"/>
    <property type="molecule type" value="Genomic_DNA"/>
</dbReference>
<dbReference type="RefSeq" id="WP_038464789.1">
    <property type="nucleotide sequence ID" value="NZ_CP008941.1"/>
</dbReference>
<dbReference type="AlphaFoldDB" id="A0A077B0D8"/>
<name>A0A077B0D8_9PROT</name>
<keyword evidence="2" id="KW-1185">Reference proteome</keyword>
<gene>
    <name evidence="1" type="ORF">ID47_06130</name>
</gene>
<accession>A0A077B0D8</accession>
<sequence length="143" mass="16316">MNEKNILMGLFLLTTSHAMDSYRSLLTIENQTSDQLEFTIAACGEDKNGSFEGQAFPHVIPQLAKPQQKLYFQKRDLFSEYQRNCSLTNFEIIVFAADDIFHISKYIPIGSELKFEPTPDQNKYKLLISSYGTTTENFITAAK</sequence>
<dbReference type="Proteomes" id="UP000028926">
    <property type="component" value="Chromosome"/>
</dbReference>
<dbReference type="KEGG" id="paca:ID47_06130"/>
<proteinExistence type="predicted"/>
<protein>
    <submittedName>
        <fullName evidence="1">Uncharacterized protein</fullName>
    </submittedName>
</protein>